<sequence length="585" mass="63908">MAQAAGLGRPRRRVSAPAATLLLPSTPRPALEPCQGGRRVQRCMTQASDHALASETTSFQQELATRFLSRVVSRPGAHWEGDVHHLVTRPLMPFRIQWKQVRAVLAQDFLVLIDLSGSRVEFCECVAAITDVAVDTESEGDGQAAGPPSRGPSRPRPNTQRGRNGDTPRSATRQSPFGALRITFRADARKKELLFWSKDSCRLAEALADARSHLGVSGEFPRRFVPVEWMKHWVSQRIRSSSNAAEVQIVPCQEECPRERMTAGLQAIVLIWGVMRKAKLWEALRTLRRWALLVKMRETATANARRLGACAQRAAGQVALAEAFQHWRHLAGSPPTRDGVAVREVQCFQDPLAFDADALAQELVEEWEPLWAYRAVVLQRSLQPIVRLALAVPLECLHTTAATVRSCAGGGTAVGGVAAATAASVAFTLSMAHCRCLVLVVKRCIRHRLGDAWRVWVCAGEQLGVAEALDALDAQLDGAAEELVAENESSAQLLGARRLACALRRSMAWWARVALLHLQAFAALEAPASGLASFGVANAEQVHDSITELSIDMPRVSRRDSREASIFSFSPRPVGPSPSQSESEQ</sequence>
<reference evidence="2" key="1">
    <citation type="submission" date="2021-01" db="EMBL/GenBank/DDBJ databases">
        <authorList>
            <person name="Corre E."/>
            <person name="Pelletier E."/>
            <person name="Niang G."/>
            <person name="Scheremetjew M."/>
            <person name="Finn R."/>
            <person name="Kale V."/>
            <person name="Holt S."/>
            <person name="Cochrane G."/>
            <person name="Meng A."/>
            <person name="Brown T."/>
            <person name="Cohen L."/>
        </authorList>
    </citation>
    <scope>NUCLEOTIDE SEQUENCE</scope>
    <source>
        <strain evidence="2">Pbaha01</strain>
    </source>
</reference>
<organism evidence="2">
    <name type="scientific">Pyrodinium bahamense</name>
    <dbReference type="NCBI Taxonomy" id="73915"/>
    <lineage>
        <taxon>Eukaryota</taxon>
        <taxon>Sar</taxon>
        <taxon>Alveolata</taxon>
        <taxon>Dinophyceae</taxon>
        <taxon>Gonyaulacales</taxon>
        <taxon>Pyrocystaceae</taxon>
        <taxon>Pyrodinium</taxon>
    </lineage>
</organism>
<name>A0A7S0AN65_9DINO</name>
<evidence type="ECO:0000256" key="1">
    <source>
        <dbReference type="SAM" id="MobiDB-lite"/>
    </source>
</evidence>
<evidence type="ECO:0000313" key="2">
    <source>
        <dbReference type="EMBL" id="CAD8368297.1"/>
    </source>
</evidence>
<protein>
    <submittedName>
        <fullName evidence="2">Uncharacterized protein</fullName>
    </submittedName>
</protein>
<feature type="compositionally biased region" description="Polar residues" evidence="1">
    <location>
        <begin position="158"/>
        <end position="173"/>
    </location>
</feature>
<feature type="region of interest" description="Disordered" evidence="1">
    <location>
        <begin position="136"/>
        <end position="173"/>
    </location>
</feature>
<feature type="region of interest" description="Disordered" evidence="1">
    <location>
        <begin position="562"/>
        <end position="585"/>
    </location>
</feature>
<dbReference type="EMBL" id="HBEG01030758">
    <property type="protein sequence ID" value="CAD8368297.1"/>
    <property type="molecule type" value="Transcribed_RNA"/>
</dbReference>
<dbReference type="AlphaFoldDB" id="A0A7S0AN65"/>
<accession>A0A7S0AN65</accession>
<gene>
    <name evidence="2" type="ORF">PBAH0796_LOCUS18810</name>
</gene>
<proteinExistence type="predicted"/>